<evidence type="ECO:0000256" key="3">
    <source>
        <dbReference type="ARBA" id="ARBA00022692"/>
    </source>
</evidence>
<comment type="subcellular location">
    <subcellularLocation>
        <location evidence="1">Membrane</location>
        <topology evidence="1">Multi-pass membrane protein</topology>
    </subcellularLocation>
</comment>
<feature type="transmembrane region" description="Helical" evidence="6">
    <location>
        <begin position="350"/>
        <end position="374"/>
    </location>
</feature>
<organism evidence="8 9">
    <name type="scientific">Zhongshania aquimaris</name>
    <dbReference type="NCBI Taxonomy" id="2857107"/>
    <lineage>
        <taxon>Bacteria</taxon>
        <taxon>Pseudomonadati</taxon>
        <taxon>Pseudomonadota</taxon>
        <taxon>Gammaproteobacteria</taxon>
        <taxon>Cellvibrionales</taxon>
        <taxon>Spongiibacteraceae</taxon>
        <taxon>Zhongshania</taxon>
    </lineage>
</organism>
<evidence type="ECO:0000256" key="2">
    <source>
        <dbReference type="ARBA" id="ARBA00022448"/>
    </source>
</evidence>
<feature type="transmembrane region" description="Helical" evidence="6">
    <location>
        <begin position="419"/>
        <end position="439"/>
    </location>
</feature>
<evidence type="ECO:0000256" key="1">
    <source>
        <dbReference type="ARBA" id="ARBA00004141"/>
    </source>
</evidence>
<feature type="transmembrane region" description="Helical" evidence="6">
    <location>
        <begin position="194"/>
        <end position="215"/>
    </location>
</feature>
<evidence type="ECO:0000256" key="6">
    <source>
        <dbReference type="SAM" id="Phobius"/>
    </source>
</evidence>
<dbReference type="InterPro" id="IPR020846">
    <property type="entry name" value="MFS_dom"/>
</dbReference>
<dbReference type="InterPro" id="IPR011701">
    <property type="entry name" value="MFS"/>
</dbReference>
<protein>
    <submittedName>
        <fullName evidence="8">MFS transporter</fullName>
    </submittedName>
</protein>
<keyword evidence="5 6" id="KW-0472">Membrane</keyword>
<keyword evidence="3 6" id="KW-0812">Transmembrane</keyword>
<dbReference type="InterPro" id="IPR044770">
    <property type="entry name" value="MFS_spinster-like"/>
</dbReference>
<feature type="transmembrane region" description="Helical" evidence="6">
    <location>
        <begin position="253"/>
        <end position="275"/>
    </location>
</feature>
<comment type="caution">
    <text evidence="8">The sequence shown here is derived from an EMBL/GenBank/DDBJ whole genome shotgun (WGS) entry which is preliminary data.</text>
</comment>
<evidence type="ECO:0000259" key="7">
    <source>
        <dbReference type="PROSITE" id="PS50850"/>
    </source>
</evidence>
<feature type="transmembrane region" description="Helical" evidence="6">
    <location>
        <begin position="152"/>
        <end position="174"/>
    </location>
</feature>
<name>A0ABS6VVU4_9GAMM</name>
<evidence type="ECO:0000256" key="4">
    <source>
        <dbReference type="ARBA" id="ARBA00022989"/>
    </source>
</evidence>
<keyword evidence="9" id="KW-1185">Reference proteome</keyword>
<keyword evidence="2" id="KW-0813">Transport</keyword>
<evidence type="ECO:0000313" key="9">
    <source>
        <dbReference type="Proteomes" id="UP001166291"/>
    </source>
</evidence>
<dbReference type="EMBL" id="JAHWDQ010000006">
    <property type="protein sequence ID" value="MBW2942471.1"/>
    <property type="molecule type" value="Genomic_DNA"/>
</dbReference>
<dbReference type="RefSeq" id="WP_219044719.1">
    <property type="nucleotide sequence ID" value="NZ_JAHWDQ010000006.1"/>
</dbReference>
<feature type="transmembrane region" description="Helical" evidence="6">
    <location>
        <begin position="290"/>
        <end position="314"/>
    </location>
</feature>
<feature type="transmembrane region" description="Helical" evidence="6">
    <location>
        <begin position="92"/>
        <end position="112"/>
    </location>
</feature>
<accession>A0ABS6VVU4</accession>
<feature type="transmembrane region" description="Helical" evidence="6">
    <location>
        <begin position="386"/>
        <end position="407"/>
    </location>
</feature>
<proteinExistence type="predicted"/>
<dbReference type="Proteomes" id="UP001166291">
    <property type="component" value="Unassembled WGS sequence"/>
</dbReference>
<feature type="transmembrane region" description="Helical" evidence="6">
    <location>
        <begin position="22"/>
        <end position="48"/>
    </location>
</feature>
<reference evidence="8" key="1">
    <citation type="submission" date="2021-07" db="EMBL/GenBank/DDBJ databases">
        <title>Zhongshania sp. CAU 1632 isolated from seawater.</title>
        <authorList>
            <person name="Kim W."/>
        </authorList>
    </citation>
    <scope>NUCLEOTIDE SEQUENCE</scope>
    <source>
        <strain evidence="8">CAU 1632</strain>
    </source>
</reference>
<keyword evidence="4 6" id="KW-1133">Transmembrane helix</keyword>
<feature type="transmembrane region" description="Helical" evidence="6">
    <location>
        <begin position="60"/>
        <end position="80"/>
    </location>
</feature>
<dbReference type="Pfam" id="PF07690">
    <property type="entry name" value="MFS_1"/>
    <property type="match status" value="1"/>
</dbReference>
<evidence type="ECO:0000313" key="8">
    <source>
        <dbReference type="EMBL" id="MBW2942471.1"/>
    </source>
</evidence>
<feature type="transmembrane region" description="Helical" evidence="6">
    <location>
        <begin position="326"/>
        <end position="344"/>
    </location>
</feature>
<sequence>MPNQIHAPSAPPSTVPFPAPSVGWYATIVLAFLYWLSILDRFIISLLVEPIKRDMGISDLQFGLLHGMAFAITYSLFGLVAGAMADRFSRRWIIFASVSIWSFATAACGAAVQYWQLLIARVGVGAGEAGLNPSATSMLTDLFPRDKLTSALAVYTIGATVGSGTAYFFGGMIVEAVATTPSYIIPLLGEIRSWQAVFLFIGIPGIAISFIVFTFPEPFRRDRRTNEVKQNFWAGIFASYANLLRFICSQKRFFAHHYAGFALGSMVMSGCAIWYPAHMGRTFGWGAGEIGLWLGSVVVISSISGKLLCGYFVDKMYKRGYRDAQFRWYASCLILSAPIGVFMMTTDSPILFLAGASLFLSLMAPLPACYTASLNLATPNELRGTGMAFFAGTAGLIGMAAGPVLIATASEQLYGEGSIGLGMATVIGIFCPLSALILATGCKAMRKAVNDLEQAS</sequence>
<dbReference type="PROSITE" id="PS50850">
    <property type="entry name" value="MFS"/>
    <property type="match status" value="1"/>
</dbReference>
<feature type="domain" description="Major facilitator superfamily (MFS) profile" evidence="7">
    <location>
        <begin position="26"/>
        <end position="446"/>
    </location>
</feature>
<evidence type="ECO:0000256" key="5">
    <source>
        <dbReference type="ARBA" id="ARBA00023136"/>
    </source>
</evidence>
<gene>
    <name evidence="8" type="ORF">KXJ70_16865</name>
</gene>
<dbReference type="PANTHER" id="PTHR23505:SF79">
    <property type="entry name" value="PROTEIN SPINSTER"/>
    <property type="match status" value="1"/>
</dbReference>
<dbReference type="PANTHER" id="PTHR23505">
    <property type="entry name" value="SPINSTER"/>
    <property type="match status" value="1"/>
</dbReference>